<dbReference type="GO" id="GO:0016491">
    <property type="term" value="F:oxidoreductase activity"/>
    <property type="evidence" value="ECO:0007669"/>
    <property type="project" value="UniProtKB-KW"/>
</dbReference>
<gene>
    <name evidence="5" type="ORF">NPX13_g3103</name>
</gene>
<dbReference type="InterPro" id="IPR016169">
    <property type="entry name" value="FAD-bd_PCMH_sub2"/>
</dbReference>
<evidence type="ECO:0000313" key="6">
    <source>
        <dbReference type="Proteomes" id="UP001148614"/>
    </source>
</evidence>
<feature type="signal peptide" evidence="3">
    <location>
        <begin position="1"/>
        <end position="21"/>
    </location>
</feature>
<dbReference type="InterPro" id="IPR036318">
    <property type="entry name" value="FAD-bd_PCMH-like_sf"/>
</dbReference>
<evidence type="ECO:0000256" key="1">
    <source>
        <dbReference type="ARBA" id="ARBA00005466"/>
    </source>
</evidence>
<sequence>MISRTLSLAYAAALAIPAVQAAAPYCLAGESCFPDDAALASFNKTVSGALIKVVPYGAACYKATYDADECKRISDINEDNDYRQSLPGRFGSQAGQQGVLLLTESVAGVMYTNMEQISEIGCPVPTPNENETAPAAIDSECTLGNMPSYVVNVTSTEQVAETVKFAAEHNLRLRIKNSGHDYTGRSSGAGALSIWTRHLTTTEAVSSFVPESCNSAGHDVVVAGSGVNVEELYNWGAENGQVTIGGYTTTVGAAGGYILGGGLGPLVPIYGLGVDNLLQIEVVTADGEVKIANACQNTDLFWALRGGGGAFGVTTRIWLKSHPALPAINTVAGAIGCQDYESYSRLIQNWVDNAVALRDSGHFGIWESEGASLGMQLINIIPFQSEEDIRSANETLEEVQSVVEVEGCTPVIKAAQFTGASSFNDAYQGVIWPVAQPGSLVGVNLQDHSRLVTYDAIANDDSRQAIIDSILALPAEVPFIWQNNCGNEVTKIAKDATSVHPDWRDSFAFIDVPIFGPWSGTTAEQNATSADTDRNLTATYGTTQYYNEQYSSENWQLDYFGANYERLLQIKNSVDPNRVFNCPECVGSEDGY</sequence>
<keyword evidence="3" id="KW-0732">Signal</keyword>
<comment type="similarity">
    <text evidence="1">Belongs to the oxygen-dependent FAD-linked oxidoreductase family.</text>
</comment>
<evidence type="ECO:0000313" key="5">
    <source>
        <dbReference type="EMBL" id="KAJ3577462.1"/>
    </source>
</evidence>
<dbReference type="Gene3D" id="3.30.465.10">
    <property type="match status" value="2"/>
</dbReference>
<dbReference type="PANTHER" id="PTHR13878">
    <property type="entry name" value="GULONOLACTONE OXIDASE"/>
    <property type="match status" value="1"/>
</dbReference>
<keyword evidence="6" id="KW-1185">Reference proteome</keyword>
<dbReference type="InterPro" id="IPR006094">
    <property type="entry name" value="Oxid_FAD_bind_N"/>
</dbReference>
<evidence type="ECO:0000259" key="4">
    <source>
        <dbReference type="PROSITE" id="PS51387"/>
    </source>
</evidence>
<dbReference type="SUPFAM" id="SSF56176">
    <property type="entry name" value="FAD-binding/transporter-associated domain-like"/>
    <property type="match status" value="1"/>
</dbReference>
<keyword evidence="2" id="KW-0560">Oxidoreductase</keyword>
<dbReference type="PROSITE" id="PS51387">
    <property type="entry name" value="FAD_PCMH"/>
    <property type="match status" value="1"/>
</dbReference>
<dbReference type="InterPro" id="IPR012951">
    <property type="entry name" value="BBE"/>
</dbReference>
<dbReference type="AlphaFoldDB" id="A0A9W8TN48"/>
<dbReference type="Pfam" id="PF08031">
    <property type="entry name" value="BBE"/>
    <property type="match status" value="1"/>
</dbReference>
<organism evidence="5 6">
    <name type="scientific">Xylaria arbuscula</name>
    <dbReference type="NCBI Taxonomy" id="114810"/>
    <lineage>
        <taxon>Eukaryota</taxon>
        <taxon>Fungi</taxon>
        <taxon>Dikarya</taxon>
        <taxon>Ascomycota</taxon>
        <taxon>Pezizomycotina</taxon>
        <taxon>Sordariomycetes</taxon>
        <taxon>Xylariomycetidae</taxon>
        <taxon>Xylariales</taxon>
        <taxon>Xylariaceae</taxon>
        <taxon>Xylaria</taxon>
    </lineage>
</organism>
<dbReference type="EMBL" id="JANPWZ010000365">
    <property type="protein sequence ID" value="KAJ3577462.1"/>
    <property type="molecule type" value="Genomic_DNA"/>
</dbReference>
<proteinExistence type="inferred from homology"/>
<evidence type="ECO:0000256" key="3">
    <source>
        <dbReference type="SAM" id="SignalP"/>
    </source>
</evidence>
<feature type="domain" description="FAD-binding PCMH-type" evidence="4">
    <location>
        <begin position="143"/>
        <end position="324"/>
    </location>
</feature>
<name>A0A9W8TN48_9PEZI</name>
<protein>
    <recommendedName>
        <fullName evidence="4">FAD-binding PCMH-type domain-containing protein</fullName>
    </recommendedName>
</protein>
<accession>A0A9W8TN48</accession>
<comment type="caution">
    <text evidence="5">The sequence shown here is derived from an EMBL/GenBank/DDBJ whole genome shotgun (WGS) entry which is preliminary data.</text>
</comment>
<dbReference type="PANTHER" id="PTHR13878:SF91">
    <property type="entry name" value="FAD BINDING DOMAIN PROTEIN (AFU_ORTHOLOGUE AFUA_6G12070)-RELATED"/>
    <property type="match status" value="1"/>
</dbReference>
<dbReference type="Pfam" id="PF01565">
    <property type="entry name" value="FAD_binding_4"/>
    <property type="match status" value="1"/>
</dbReference>
<reference evidence="5" key="1">
    <citation type="submission" date="2022-07" db="EMBL/GenBank/DDBJ databases">
        <title>Genome Sequence of Xylaria arbuscula.</title>
        <authorList>
            <person name="Buettner E."/>
        </authorList>
    </citation>
    <scope>NUCLEOTIDE SEQUENCE</scope>
    <source>
        <strain evidence="5">VT107</strain>
    </source>
</reference>
<dbReference type="InterPro" id="IPR050432">
    <property type="entry name" value="FAD-linked_Oxidoreductases_BP"/>
</dbReference>
<feature type="chain" id="PRO_5040726419" description="FAD-binding PCMH-type domain-containing protein" evidence="3">
    <location>
        <begin position="22"/>
        <end position="592"/>
    </location>
</feature>
<evidence type="ECO:0000256" key="2">
    <source>
        <dbReference type="ARBA" id="ARBA00023002"/>
    </source>
</evidence>
<dbReference type="GO" id="GO:0071949">
    <property type="term" value="F:FAD binding"/>
    <property type="evidence" value="ECO:0007669"/>
    <property type="project" value="InterPro"/>
</dbReference>
<dbReference type="InterPro" id="IPR016166">
    <property type="entry name" value="FAD-bd_PCMH"/>
</dbReference>
<dbReference type="Proteomes" id="UP001148614">
    <property type="component" value="Unassembled WGS sequence"/>
</dbReference>
<dbReference type="VEuPathDB" id="FungiDB:F4678DRAFT_484442"/>